<name>A0A7W6DFN8_9HYPH</name>
<reference evidence="1 2" key="1">
    <citation type="submission" date="2020-08" db="EMBL/GenBank/DDBJ databases">
        <title>Genomic Encyclopedia of Type Strains, Phase IV (KMG-IV): sequencing the most valuable type-strain genomes for metagenomic binning, comparative biology and taxonomic classification.</title>
        <authorList>
            <person name="Goeker M."/>
        </authorList>
    </citation>
    <scope>NUCLEOTIDE SEQUENCE [LARGE SCALE GENOMIC DNA]</scope>
    <source>
        <strain evidence="1 2">DSM 100211</strain>
    </source>
</reference>
<dbReference type="Proteomes" id="UP000574761">
    <property type="component" value="Unassembled WGS sequence"/>
</dbReference>
<dbReference type="AlphaFoldDB" id="A0A7W6DFN8"/>
<gene>
    <name evidence="1" type="ORF">GGQ64_004985</name>
</gene>
<accession>A0A7W6DFN8</accession>
<evidence type="ECO:0000313" key="1">
    <source>
        <dbReference type="EMBL" id="MBB3979740.1"/>
    </source>
</evidence>
<sequence>MARPAYRKPQRKAVRETSLGRALDEIGFKPLGRRIKIKQGVDQVKLRLRLIANAAGQRES</sequence>
<proteinExistence type="predicted"/>
<dbReference type="EMBL" id="JACIEE010000013">
    <property type="protein sequence ID" value="MBB3979740.1"/>
    <property type="molecule type" value="Genomic_DNA"/>
</dbReference>
<keyword evidence="2" id="KW-1185">Reference proteome</keyword>
<comment type="caution">
    <text evidence="1">The sequence shown here is derived from an EMBL/GenBank/DDBJ whole genome shotgun (WGS) entry which is preliminary data.</text>
</comment>
<protein>
    <submittedName>
        <fullName evidence="1">Uncharacterized protein</fullName>
    </submittedName>
</protein>
<evidence type="ECO:0000313" key="2">
    <source>
        <dbReference type="Proteomes" id="UP000574761"/>
    </source>
</evidence>
<organism evidence="1 2">
    <name type="scientific">Mycoplana azooxidifex</name>
    <dbReference type="NCBI Taxonomy" id="1636188"/>
    <lineage>
        <taxon>Bacteria</taxon>
        <taxon>Pseudomonadati</taxon>
        <taxon>Pseudomonadota</taxon>
        <taxon>Alphaproteobacteria</taxon>
        <taxon>Hyphomicrobiales</taxon>
        <taxon>Rhizobiaceae</taxon>
        <taxon>Mycoplana</taxon>
    </lineage>
</organism>